<dbReference type="SUPFAM" id="SSF47384">
    <property type="entry name" value="Homodimeric domain of signal transducing histidine kinase"/>
    <property type="match status" value="1"/>
</dbReference>
<organism evidence="12 13">
    <name type="scientific">Halobaculum gomorrense</name>
    <dbReference type="NCBI Taxonomy" id="43928"/>
    <lineage>
        <taxon>Archaea</taxon>
        <taxon>Methanobacteriati</taxon>
        <taxon>Methanobacteriota</taxon>
        <taxon>Stenosarchaea group</taxon>
        <taxon>Halobacteria</taxon>
        <taxon>Halobacteriales</taxon>
        <taxon>Haloferacaceae</taxon>
        <taxon>Halobaculum</taxon>
    </lineage>
</organism>
<keyword evidence="6 12" id="KW-0418">Kinase</keyword>
<dbReference type="AlphaFoldDB" id="A0A1M5MI43"/>
<accession>A0A1M5MI43</accession>
<gene>
    <name evidence="12" type="ORF">SAMN05443636_1025</name>
</gene>
<feature type="transmembrane region" description="Helical" evidence="10">
    <location>
        <begin position="143"/>
        <end position="163"/>
    </location>
</feature>
<feature type="transmembrane region" description="Helical" evidence="10">
    <location>
        <begin position="73"/>
        <end position="92"/>
    </location>
</feature>
<evidence type="ECO:0000256" key="9">
    <source>
        <dbReference type="SAM" id="MobiDB-lite"/>
    </source>
</evidence>
<feature type="domain" description="Histidine kinase" evidence="11">
    <location>
        <begin position="387"/>
        <end position="596"/>
    </location>
</feature>
<feature type="region of interest" description="Disordered" evidence="9">
    <location>
        <begin position="311"/>
        <end position="347"/>
    </location>
</feature>
<dbReference type="Proteomes" id="UP000184357">
    <property type="component" value="Unassembled WGS sequence"/>
</dbReference>
<dbReference type="STRING" id="43928.SAMN05443636_1025"/>
<dbReference type="GO" id="GO:0005524">
    <property type="term" value="F:ATP binding"/>
    <property type="evidence" value="ECO:0007669"/>
    <property type="project" value="UniProtKB-KW"/>
</dbReference>
<dbReference type="CDD" id="cd00075">
    <property type="entry name" value="HATPase"/>
    <property type="match status" value="1"/>
</dbReference>
<evidence type="ECO:0000313" key="12">
    <source>
        <dbReference type="EMBL" id="SHG77094.1"/>
    </source>
</evidence>
<evidence type="ECO:0000256" key="2">
    <source>
        <dbReference type="ARBA" id="ARBA00012438"/>
    </source>
</evidence>
<evidence type="ECO:0000256" key="5">
    <source>
        <dbReference type="ARBA" id="ARBA00022741"/>
    </source>
</evidence>
<feature type="transmembrane region" description="Helical" evidence="10">
    <location>
        <begin position="104"/>
        <end position="123"/>
    </location>
</feature>
<dbReference type="InterPro" id="IPR050351">
    <property type="entry name" value="BphY/WalK/GraS-like"/>
</dbReference>
<dbReference type="Gene3D" id="3.30.565.10">
    <property type="entry name" value="Histidine kinase-like ATPase, C-terminal domain"/>
    <property type="match status" value="1"/>
</dbReference>
<dbReference type="PROSITE" id="PS50109">
    <property type="entry name" value="HIS_KIN"/>
    <property type="match status" value="1"/>
</dbReference>
<keyword evidence="4" id="KW-0808">Transferase</keyword>
<dbReference type="GO" id="GO:0007234">
    <property type="term" value="P:osmosensory signaling via phosphorelay pathway"/>
    <property type="evidence" value="ECO:0007669"/>
    <property type="project" value="TreeGrafter"/>
</dbReference>
<evidence type="ECO:0000256" key="1">
    <source>
        <dbReference type="ARBA" id="ARBA00000085"/>
    </source>
</evidence>
<dbReference type="PRINTS" id="PR00344">
    <property type="entry name" value="BCTRLSENSOR"/>
</dbReference>
<protein>
    <recommendedName>
        <fullName evidence="2">histidine kinase</fullName>
        <ecNumber evidence="2">2.7.13.3</ecNumber>
    </recommendedName>
</protein>
<dbReference type="InterPro" id="IPR036890">
    <property type="entry name" value="HATPase_C_sf"/>
</dbReference>
<dbReference type="PANTHER" id="PTHR42878">
    <property type="entry name" value="TWO-COMPONENT HISTIDINE KINASE"/>
    <property type="match status" value="1"/>
</dbReference>
<dbReference type="EC" id="2.7.13.3" evidence="2"/>
<dbReference type="EMBL" id="FQWV01000002">
    <property type="protein sequence ID" value="SHG77094.1"/>
    <property type="molecule type" value="Genomic_DNA"/>
</dbReference>
<dbReference type="InterPro" id="IPR031621">
    <property type="entry name" value="HisKA_7TM"/>
</dbReference>
<keyword evidence="10" id="KW-0472">Membrane</keyword>
<name>A0A1M5MI43_9EURY</name>
<evidence type="ECO:0000256" key="4">
    <source>
        <dbReference type="ARBA" id="ARBA00022679"/>
    </source>
</evidence>
<dbReference type="InterPro" id="IPR004358">
    <property type="entry name" value="Sig_transdc_His_kin-like_C"/>
</dbReference>
<evidence type="ECO:0000256" key="8">
    <source>
        <dbReference type="ARBA" id="ARBA00023012"/>
    </source>
</evidence>
<dbReference type="Pfam" id="PF16927">
    <property type="entry name" value="HisKA_7TM"/>
    <property type="match status" value="1"/>
</dbReference>
<dbReference type="Gene3D" id="3.30.450.20">
    <property type="entry name" value="PAS domain"/>
    <property type="match status" value="1"/>
</dbReference>
<dbReference type="SMART" id="SM00387">
    <property type="entry name" value="HATPase_c"/>
    <property type="match status" value="1"/>
</dbReference>
<dbReference type="PANTHER" id="PTHR42878:SF7">
    <property type="entry name" value="SENSOR HISTIDINE KINASE GLRK"/>
    <property type="match status" value="1"/>
</dbReference>
<dbReference type="InterPro" id="IPR036097">
    <property type="entry name" value="HisK_dim/P_sf"/>
</dbReference>
<dbReference type="InterPro" id="IPR003594">
    <property type="entry name" value="HATPase_dom"/>
</dbReference>
<evidence type="ECO:0000256" key="3">
    <source>
        <dbReference type="ARBA" id="ARBA00022553"/>
    </source>
</evidence>
<dbReference type="SUPFAM" id="SSF55785">
    <property type="entry name" value="PYP-like sensor domain (PAS domain)"/>
    <property type="match status" value="1"/>
</dbReference>
<dbReference type="GO" id="GO:0030295">
    <property type="term" value="F:protein kinase activator activity"/>
    <property type="evidence" value="ECO:0007669"/>
    <property type="project" value="TreeGrafter"/>
</dbReference>
<keyword evidence="7" id="KW-0067">ATP-binding</keyword>
<dbReference type="GO" id="GO:0000156">
    <property type="term" value="F:phosphorelay response regulator activity"/>
    <property type="evidence" value="ECO:0007669"/>
    <property type="project" value="TreeGrafter"/>
</dbReference>
<keyword evidence="8" id="KW-0902">Two-component regulatory system</keyword>
<dbReference type="InterPro" id="IPR005467">
    <property type="entry name" value="His_kinase_dom"/>
</dbReference>
<feature type="transmembrane region" description="Helical" evidence="10">
    <location>
        <begin position="183"/>
        <end position="202"/>
    </location>
</feature>
<evidence type="ECO:0000313" key="13">
    <source>
        <dbReference type="Proteomes" id="UP000184357"/>
    </source>
</evidence>
<dbReference type="OrthoDB" id="237703at2157"/>
<keyword evidence="13" id="KW-1185">Reference proteome</keyword>
<sequence length="611" mass="65200">MTLISVVVPLLVLGGAASAGMLLLVLWRRPVSLGGPEVVGFLGLSLGATLWSWSYALQLRASTLPVILAFNDLLWLGTGLVGASWPVFAFAVAGDDRWLTRRRIPVVSGVPLAFALLAVSNPAHKLIYADVTLTTGEVVRSTVTPGIGFGLFLLWSFAVNTYVLWRLARSWRRSTGVTRSRRLAVFGAGLLPMIAGVASIAARPASGPPIDFTPVLFSVTTVLTGVAITRYRLLDSIAVAQDHIVAHLSDPVVIVDGDGTVRAANAAAARLFADRDPIGRPVKKVFRSQPDLVEVVRRCPGRGTDDVTVALDVDEPARSVGSSGSDDATTEPARGTPTGADDASASVRRTFTTSVGSLEGTNATVLVFRDITERRAAERRVEVLNRVLRHDLRNDISVIDGYLRLLREELDEDASPAVRDALDVLSARTDGMIEVTEQAALAETLADGEPAVRRFDLATVVRQRVEQVRAEHPEVRLDVRIPESPVTIAAVSVFPSAVDNLIENAIEHADADSPFLDVRVEVADDGSTVDLRVADDGPGLSAVDRAVLVGDERSLDEANGLGLWLISRIVEASGGSVTVDDTDRGTTVVVRFPVVDSAADSPRQRPSTPNV</sequence>
<keyword evidence="10" id="KW-1133">Transmembrane helix</keyword>
<dbReference type="CDD" id="cd00082">
    <property type="entry name" value="HisKA"/>
    <property type="match status" value="1"/>
</dbReference>
<comment type="catalytic activity">
    <reaction evidence="1">
        <text>ATP + protein L-histidine = ADP + protein N-phospho-L-histidine.</text>
        <dbReference type="EC" id="2.7.13.3"/>
    </reaction>
</comment>
<feature type="transmembrane region" description="Helical" evidence="10">
    <location>
        <begin position="34"/>
        <end position="53"/>
    </location>
</feature>
<evidence type="ECO:0000256" key="6">
    <source>
        <dbReference type="ARBA" id="ARBA00022777"/>
    </source>
</evidence>
<evidence type="ECO:0000259" key="11">
    <source>
        <dbReference type="PROSITE" id="PS50109"/>
    </source>
</evidence>
<feature type="transmembrane region" description="Helical" evidence="10">
    <location>
        <begin position="6"/>
        <end position="27"/>
    </location>
</feature>
<dbReference type="InterPro" id="IPR035965">
    <property type="entry name" value="PAS-like_dom_sf"/>
</dbReference>
<evidence type="ECO:0000256" key="7">
    <source>
        <dbReference type="ARBA" id="ARBA00022840"/>
    </source>
</evidence>
<dbReference type="Pfam" id="PF02518">
    <property type="entry name" value="HATPase_c"/>
    <property type="match status" value="1"/>
</dbReference>
<keyword evidence="3" id="KW-0597">Phosphoprotein</keyword>
<dbReference type="GO" id="GO:0000155">
    <property type="term" value="F:phosphorelay sensor kinase activity"/>
    <property type="evidence" value="ECO:0007669"/>
    <property type="project" value="InterPro"/>
</dbReference>
<dbReference type="InterPro" id="IPR003661">
    <property type="entry name" value="HisK_dim/P_dom"/>
</dbReference>
<proteinExistence type="predicted"/>
<dbReference type="SUPFAM" id="SSF55874">
    <property type="entry name" value="ATPase domain of HSP90 chaperone/DNA topoisomerase II/histidine kinase"/>
    <property type="match status" value="1"/>
</dbReference>
<keyword evidence="10" id="KW-0812">Transmembrane</keyword>
<evidence type="ECO:0000256" key="10">
    <source>
        <dbReference type="SAM" id="Phobius"/>
    </source>
</evidence>
<keyword evidence="5" id="KW-0547">Nucleotide-binding</keyword>
<reference evidence="12 13" key="1">
    <citation type="submission" date="2016-11" db="EMBL/GenBank/DDBJ databases">
        <authorList>
            <person name="Jaros S."/>
            <person name="Januszkiewicz K."/>
            <person name="Wedrychowicz H."/>
        </authorList>
    </citation>
    <scope>NUCLEOTIDE SEQUENCE [LARGE SCALE GENOMIC DNA]</scope>
    <source>
        <strain evidence="12 13">DSM 9297</strain>
    </source>
</reference>
<dbReference type="RefSeq" id="WP_073307314.1">
    <property type="nucleotide sequence ID" value="NZ_FQWV01000002.1"/>
</dbReference>